<accession>A0AAU9X0R3</accession>
<keyword evidence="2" id="KW-1185">Reference proteome</keyword>
<reference evidence="1 2" key="1">
    <citation type="submission" date="2022-05" db="EMBL/GenBank/DDBJ databases">
        <authorList>
            <consortium name="Genoscope - CEA"/>
            <person name="William W."/>
        </authorList>
    </citation>
    <scope>NUCLEOTIDE SEQUENCE [LARGE SCALE GENOMIC DNA]</scope>
</reference>
<sequence length="104" mass="11814">IVKQCLEIKLLEPDAKAKARSFSSPANSKPASIPLLDIVRSRSNAGKSQCQLDHNTRTLNPQEWPHLHVPFGLSRKRFKDLSTAEFIYGFLDVVKPKHRTNKHL</sequence>
<evidence type="ECO:0000313" key="1">
    <source>
        <dbReference type="EMBL" id="CAH3132260.1"/>
    </source>
</evidence>
<organism evidence="1 2">
    <name type="scientific">Pocillopora meandrina</name>
    <dbReference type="NCBI Taxonomy" id="46732"/>
    <lineage>
        <taxon>Eukaryota</taxon>
        <taxon>Metazoa</taxon>
        <taxon>Cnidaria</taxon>
        <taxon>Anthozoa</taxon>
        <taxon>Hexacorallia</taxon>
        <taxon>Scleractinia</taxon>
        <taxon>Astrocoeniina</taxon>
        <taxon>Pocilloporidae</taxon>
        <taxon>Pocillopora</taxon>
    </lineage>
</organism>
<dbReference type="EMBL" id="CALNXJ010000026">
    <property type="protein sequence ID" value="CAH3132260.1"/>
    <property type="molecule type" value="Genomic_DNA"/>
</dbReference>
<comment type="caution">
    <text evidence="1">The sequence shown here is derived from an EMBL/GenBank/DDBJ whole genome shotgun (WGS) entry which is preliminary data.</text>
</comment>
<evidence type="ECO:0000313" key="2">
    <source>
        <dbReference type="Proteomes" id="UP001159428"/>
    </source>
</evidence>
<name>A0AAU9X0R3_9CNID</name>
<protein>
    <submittedName>
        <fullName evidence="1">Uncharacterized protein</fullName>
    </submittedName>
</protein>
<dbReference type="Proteomes" id="UP001159428">
    <property type="component" value="Unassembled WGS sequence"/>
</dbReference>
<feature type="non-terminal residue" evidence="1">
    <location>
        <position position="1"/>
    </location>
</feature>
<dbReference type="AlphaFoldDB" id="A0AAU9X0R3"/>
<gene>
    <name evidence="1" type="ORF">PMEA_00014609</name>
</gene>
<proteinExistence type="predicted"/>